<gene>
    <name evidence="2" type="ORF">K469DRAFT_681141</name>
</gene>
<evidence type="ECO:0000256" key="1">
    <source>
        <dbReference type="SAM" id="MobiDB-lite"/>
    </source>
</evidence>
<name>A0A6A6D7W1_9PEZI</name>
<accession>A0A6A6D7W1</accession>
<dbReference type="EMBL" id="ML994837">
    <property type="protein sequence ID" value="KAF2174538.1"/>
    <property type="molecule type" value="Genomic_DNA"/>
</dbReference>
<sequence length="246" mass="26847">MSEGNGTNCPVQNDTMEHTGRPTSAEFGNYSNGLPIPQRGDSVAVLQRKLTALAEAVCRGQSVALVTNYAASTIQERDTTGKAVAEMPLQELEAWSLYTEGKYPLPKVDWNASRYPAPTSTKPLRIARRRAEALNRLYKTEKAGPGHSVWFTENELVHLPLVKAMARVIGAERNLLGGQCTLNAIQIAELQSINKILSMSSQNLGKSERTTMSAAISSAQRVLGAQRNMLQDILRSNGRKRKGAPD</sequence>
<reference evidence="2" key="1">
    <citation type="journal article" date="2020" name="Stud. Mycol.">
        <title>101 Dothideomycetes genomes: a test case for predicting lifestyles and emergence of pathogens.</title>
        <authorList>
            <person name="Haridas S."/>
            <person name="Albert R."/>
            <person name="Binder M."/>
            <person name="Bloem J."/>
            <person name="Labutti K."/>
            <person name="Salamov A."/>
            <person name="Andreopoulos B."/>
            <person name="Baker S."/>
            <person name="Barry K."/>
            <person name="Bills G."/>
            <person name="Bluhm B."/>
            <person name="Cannon C."/>
            <person name="Castanera R."/>
            <person name="Culley D."/>
            <person name="Daum C."/>
            <person name="Ezra D."/>
            <person name="Gonzalez J."/>
            <person name="Henrissat B."/>
            <person name="Kuo A."/>
            <person name="Liang C."/>
            <person name="Lipzen A."/>
            <person name="Lutzoni F."/>
            <person name="Magnuson J."/>
            <person name="Mondo S."/>
            <person name="Nolan M."/>
            <person name="Ohm R."/>
            <person name="Pangilinan J."/>
            <person name="Park H.-J."/>
            <person name="Ramirez L."/>
            <person name="Alfaro M."/>
            <person name="Sun H."/>
            <person name="Tritt A."/>
            <person name="Yoshinaga Y."/>
            <person name="Zwiers L.-H."/>
            <person name="Turgeon B."/>
            <person name="Goodwin S."/>
            <person name="Spatafora J."/>
            <person name="Crous P."/>
            <person name="Grigoriev I."/>
        </authorList>
    </citation>
    <scope>NUCLEOTIDE SEQUENCE</scope>
    <source>
        <strain evidence="2">CBS 207.26</strain>
    </source>
</reference>
<proteinExistence type="predicted"/>
<dbReference type="AlphaFoldDB" id="A0A6A6D7W1"/>
<evidence type="ECO:0000313" key="2">
    <source>
        <dbReference type="EMBL" id="KAF2174538.1"/>
    </source>
</evidence>
<feature type="compositionally biased region" description="Polar residues" evidence="1">
    <location>
        <begin position="1"/>
        <end position="14"/>
    </location>
</feature>
<feature type="region of interest" description="Disordered" evidence="1">
    <location>
        <begin position="1"/>
        <end position="22"/>
    </location>
</feature>
<evidence type="ECO:0000313" key="3">
    <source>
        <dbReference type="Proteomes" id="UP000800200"/>
    </source>
</evidence>
<protein>
    <submittedName>
        <fullName evidence="2">Uncharacterized protein</fullName>
    </submittedName>
</protein>
<organism evidence="2 3">
    <name type="scientific">Zopfia rhizophila CBS 207.26</name>
    <dbReference type="NCBI Taxonomy" id="1314779"/>
    <lineage>
        <taxon>Eukaryota</taxon>
        <taxon>Fungi</taxon>
        <taxon>Dikarya</taxon>
        <taxon>Ascomycota</taxon>
        <taxon>Pezizomycotina</taxon>
        <taxon>Dothideomycetes</taxon>
        <taxon>Dothideomycetes incertae sedis</taxon>
        <taxon>Zopfiaceae</taxon>
        <taxon>Zopfia</taxon>
    </lineage>
</organism>
<dbReference type="OrthoDB" id="4812032at2759"/>
<dbReference type="Proteomes" id="UP000800200">
    <property type="component" value="Unassembled WGS sequence"/>
</dbReference>
<keyword evidence="3" id="KW-1185">Reference proteome</keyword>